<keyword evidence="3" id="KW-1185">Reference proteome</keyword>
<comment type="caution">
    <text evidence="2">The sequence shown here is derived from an EMBL/GenBank/DDBJ whole genome shotgun (WGS) entry which is preliminary data.</text>
</comment>
<accession>A0A0R1Y4A9</accession>
<dbReference type="PATRIC" id="fig|1423754.3.peg.488"/>
<dbReference type="EMBL" id="AZGI01000092">
    <property type="protein sequence ID" value="KRM37018.1"/>
    <property type="molecule type" value="Genomic_DNA"/>
</dbReference>
<dbReference type="RefSeq" id="WP_056941529.1">
    <property type="nucleotide sequence ID" value="NZ_AZGI01000092.1"/>
</dbReference>
<dbReference type="Pfam" id="PF07659">
    <property type="entry name" value="DUF1599"/>
    <property type="match status" value="1"/>
</dbReference>
<feature type="domain" description="Nucleotide modification associated" evidence="1">
    <location>
        <begin position="96"/>
        <end position="158"/>
    </location>
</feature>
<reference evidence="2 3" key="1">
    <citation type="journal article" date="2015" name="Genome Announc.">
        <title>Expanding the biotechnology potential of lactobacilli through comparative genomics of 213 strains and associated genera.</title>
        <authorList>
            <person name="Sun Z."/>
            <person name="Harris H.M."/>
            <person name="McCann A."/>
            <person name="Guo C."/>
            <person name="Argimon S."/>
            <person name="Zhang W."/>
            <person name="Yang X."/>
            <person name="Jeffery I.B."/>
            <person name="Cooney J.C."/>
            <person name="Kagawa T.F."/>
            <person name="Liu W."/>
            <person name="Song Y."/>
            <person name="Salvetti E."/>
            <person name="Wrobel A."/>
            <person name="Rasinkangas P."/>
            <person name="Parkhill J."/>
            <person name="Rea M.C."/>
            <person name="O'Sullivan O."/>
            <person name="Ritari J."/>
            <person name="Douillard F.P."/>
            <person name="Paul Ross R."/>
            <person name="Yang R."/>
            <person name="Briner A.E."/>
            <person name="Felis G.E."/>
            <person name="de Vos W.M."/>
            <person name="Barrangou R."/>
            <person name="Klaenhammer T.R."/>
            <person name="Caufield P.W."/>
            <person name="Cui Y."/>
            <person name="Zhang H."/>
            <person name="O'Toole P.W."/>
        </authorList>
    </citation>
    <scope>NUCLEOTIDE SEQUENCE [LARGE SCALE GENOMIC DNA]</scope>
    <source>
        <strain evidence="2 3">DSM 5661</strain>
    </source>
</reference>
<sequence length="167" mass="19546">MTIEELEKRLKKIDDRLYIDKSDDETEIMWKDWSTDNFDWNVYYFGHFDSALPDEIKAKKDQISDLVKEYEATNKIQSSNSFKRYTDHLADVLLEKNEAYGDSFTKSVDQFGNTVIAIRLSDKFNRICSLIGKDELKENDESLQDTLLDMAGYSILALKYLKELIND</sequence>
<gene>
    <name evidence="2" type="ORF">FC39_GL000470</name>
</gene>
<evidence type="ECO:0000259" key="1">
    <source>
        <dbReference type="Pfam" id="PF07659"/>
    </source>
</evidence>
<dbReference type="InterPro" id="IPR011630">
    <property type="entry name" value="DUF1599"/>
</dbReference>
<protein>
    <recommendedName>
        <fullName evidence="1">Nucleotide modification associated domain-containing protein</fullName>
    </recommendedName>
</protein>
<dbReference type="eggNOG" id="ENOG503316C">
    <property type="taxonomic scope" value="Bacteria"/>
</dbReference>
<name>A0A0R1Y4A9_9LACO</name>
<dbReference type="AlphaFoldDB" id="A0A0R1Y4A9"/>
<dbReference type="Proteomes" id="UP000051223">
    <property type="component" value="Unassembled WGS sequence"/>
</dbReference>
<evidence type="ECO:0000313" key="2">
    <source>
        <dbReference type="EMBL" id="KRM37018.1"/>
    </source>
</evidence>
<dbReference type="STRING" id="1423754.FC39_GL000470"/>
<organism evidence="2 3">
    <name type="scientific">Lactobacillus hamsteri DSM 5661 = JCM 6256</name>
    <dbReference type="NCBI Taxonomy" id="1423754"/>
    <lineage>
        <taxon>Bacteria</taxon>
        <taxon>Bacillati</taxon>
        <taxon>Bacillota</taxon>
        <taxon>Bacilli</taxon>
        <taxon>Lactobacillales</taxon>
        <taxon>Lactobacillaceae</taxon>
        <taxon>Lactobacillus</taxon>
    </lineage>
</organism>
<evidence type="ECO:0000313" key="3">
    <source>
        <dbReference type="Proteomes" id="UP000051223"/>
    </source>
</evidence>
<proteinExistence type="predicted"/>